<feature type="transmembrane region" description="Helical" evidence="1">
    <location>
        <begin position="79"/>
        <end position="112"/>
    </location>
</feature>
<dbReference type="AlphaFoldDB" id="M1NWA7"/>
<dbReference type="OrthoDB" id="4422381at2"/>
<dbReference type="HOGENOM" id="CLU_113299_2_1_11"/>
<dbReference type="KEGG" id="chn:A605_13880"/>
<name>M1NWA7_9CORY</name>
<dbReference type="Pfam" id="PF04304">
    <property type="entry name" value="DUF454"/>
    <property type="match status" value="1"/>
</dbReference>
<proteinExistence type="predicted"/>
<keyword evidence="3" id="KW-1185">Reference proteome</keyword>
<dbReference type="Proteomes" id="UP000011723">
    <property type="component" value="Chromosome"/>
</dbReference>
<keyword evidence="1" id="KW-0472">Membrane</keyword>
<gene>
    <name evidence="2" type="ORF">A605_13880</name>
</gene>
<dbReference type="STRING" id="1121362.A605_13880"/>
<dbReference type="RefSeq" id="WP_015402186.1">
    <property type="nucleotide sequence ID" value="NC_020302.1"/>
</dbReference>
<dbReference type="InterPro" id="IPR007401">
    <property type="entry name" value="DUF454"/>
</dbReference>
<protein>
    <recommendedName>
        <fullName evidence="4">DUF454 domain-containing protein</fullName>
    </recommendedName>
</protein>
<keyword evidence="1" id="KW-1133">Transmembrane helix</keyword>
<reference evidence="2 3" key="1">
    <citation type="journal article" date="2012" name="Stand. Genomic Sci.">
        <title>Genome sequence of the halotolerant bacterium Corynebacterium halotolerans type strain YIM 70093(T) (= DSM 44683(T)).</title>
        <authorList>
            <person name="Ruckert C."/>
            <person name="Albersmeier A."/>
            <person name="Al-Dilaimi A."/>
            <person name="Niehaus K."/>
            <person name="Szczepanowski R."/>
            <person name="Kalinowski J."/>
        </authorList>
    </citation>
    <scope>NUCLEOTIDE SEQUENCE [LARGE SCALE GENOMIC DNA]</scope>
    <source>
        <strain evidence="2">YIM 70093</strain>
    </source>
</reference>
<keyword evidence="1" id="KW-0812">Transmembrane</keyword>
<evidence type="ECO:0000313" key="2">
    <source>
        <dbReference type="EMBL" id="AGF73772.1"/>
    </source>
</evidence>
<evidence type="ECO:0000313" key="3">
    <source>
        <dbReference type="Proteomes" id="UP000011723"/>
    </source>
</evidence>
<dbReference type="PATRIC" id="fig|1121362.3.peg.2821"/>
<accession>M1NWA7</accession>
<dbReference type="EMBL" id="CP003697">
    <property type="protein sequence ID" value="AGF73772.1"/>
    <property type="molecule type" value="Genomic_DNA"/>
</dbReference>
<dbReference type="PANTHER" id="PTHR35813:SF1">
    <property type="entry name" value="INNER MEMBRANE PROTEIN YBAN"/>
    <property type="match status" value="1"/>
</dbReference>
<organism evidence="2 3">
    <name type="scientific">Corynebacterium halotolerans YIM 70093 = DSM 44683</name>
    <dbReference type="NCBI Taxonomy" id="1121362"/>
    <lineage>
        <taxon>Bacteria</taxon>
        <taxon>Bacillati</taxon>
        <taxon>Actinomycetota</taxon>
        <taxon>Actinomycetes</taxon>
        <taxon>Mycobacteriales</taxon>
        <taxon>Corynebacteriaceae</taxon>
        <taxon>Corynebacterium</taxon>
    </lineage>
</organism>
<dbReference type="GO" id="GO:0005886">
    <property type="term" value="C:plasma membrane"/>
    <property type="evidence" value="ECO:0007669"/>
    <property type="project" value="TreeGrafter"/>
</dbReference>
<evidence type="ECO:0008006" key="4">
    <source>
        <dbReference type="Google" id="ProtNLM"/>
    </source>
</evidence>
<dbReference type="eggNOG" id="COG2832">
    <property type="taxonomic scope" value="Bacteria"/>
</dbReference>
<sequence length="148" mass="16084">MLKPVLIAVGSLSLALGAAGIMLPVLPTTPFLLLAAFCFGRSSNRLHNYLVNHRVFGTYISNYYHRAMTPRHKVRTLSALWFGIAVSVWLLGTPATTIILPVIAGLVSIHLIRLRPQPEKAPQSLIDSGAAPLADAAPLRLEEARGRR</sequence>
<dbReference type="PANTHER" id="PTHR35813">
    <property type="entry name" value="INNER MEMBRANE PROTEIN YBAN"/>
    <property type="match status" value="1"/>
</dbReference>
<evidence type="ECO:0000256" key="1">
    <source>
        <dbReference type="SAM" id="Phobius"/>
    </source>
</evidence>